<evidence type="ECO:0000256" key="2">
    <source>
        <dbReference type="ARBA" id="ARBA00023054"/>
    </source>
</evidence>
<dbReference type="GO" id="GO:0005886">
    <property type="term" value="C:plasma membrane"/>
    <property type="evidence" value="ECO:0007669"/>
    <property type="project" value="Ensembl"/>
</dbReference>
<dbReference type="SUPFAM" id="SSF47923">
    <property type="entry name" value="Ypt/Rab-GAP domain of gyp1p"/>
    <property type="match status" value="2"/>
</dbReference>
<name>A0A674I8Y6_9SAUR</name>
<evidence type="ECO:0000313" key="7">
    <source>
        <dbReference type="Ensembl" id="ENSTMTP00000004289.1"/>
    </source>
</evidence>
<keyword evidence="8" id="KW-1185">Reference proteome</keyword>
<protein>
    <submittedName>
        <fullName evidence="7">TBC1 domain family member 2</fullName>
    </submittedName>
</protein>
<evidence type="ECO:0000256" key="3">
    <source>
        <dbReference type="SAM" id="Coils"/>
    </source>
</evidence>
<dbReference type="CDD" id="cd01265">
    <property type="entry name" value="PH_TBC1D2A"/>
    <property type="match status" value="1"/>
</dbReference>
<dbReference type="Gene3D" id="2.30.29.30">
    <property type="entry name" value="Pleckstrin-homology domain (PH domain)/Phosphotyrosine-binding domain (PTB)"/>
    <property type="match status" value="1"/>
</dbReference>
<dbReference type="GeneTree" id="ENSGT00940000159937"/>
<dbReference type="InterPro" id="IPR000195">
    <property type="entry name" value="Rab-GAP-TBC_dom"/>
</dbReference>
<dbReference type="InterPro" id="IPR050302">
    <property type="entry name" value="Rab_GAP_TBC_domain"/>
</dbReference>
<dbReference type="Proteomes" id="UP000472274">
    <property type="component" value="Unplaced"/>
</dbReference>
<dbReference type="PANTHER" id="PTHR47219">
    <property type="entry name" value="RAB GTPASE-ACTIVATING PROTEIN 1-LIKE"/>
    <property type="match status" value="1"/>
</dbReference>
<feature type="compositionally biased region" description="Basic and acidic residues" evidence="4">
    <location>
        <begin position="34"/>
        <end position="46"/>
    </location>
</feature>
<dbReference type="GO" id="GO:0005654">
    <property type="term" value="C:nucleoplasm"/>
    <property type="evidence" value="ECO:0007669"/>
    <property type="project" value="Ensembl"/>
</dbReference>
<sequence length="938" mass="107150">MEKRPESGECLLAGIPGKPVESDSDDNSGNAGSAKERAVSSPHRDLGNAQLNPSREEPRKKLCGYLNKLGVKGPIKAWKSRWFFYDENKCHLLYCRTAQDVNPLGSIDLSSAGFDCKVDADEGVFEIRTPSRVFILKAFSKQAMMYWLQQLQMKRWAFCNTQTGLPVDSVTAAALPVNESLLNETIHTEGEGFLPPVKTPTDVVGLKAASLPAPQLSDALQNISLKHPWTEIQNTIYNICGTRQLPGNGRSISGVEGFPEHPGTPAEEQEVEGEAECPVREQAREDTRAGPRSHWPRKAKWLTSGFPAFTEGLARERSSPDKVAVLQQQVLMLTEEIKSQKELVKLLHKALEAAQQEKRASSMYLTAAEDRDRLELVRHKVRQIVELSSRVEALETDKQELEQSVALRDSRVEELQEHVQLLMDKNQAKQQVILKLTEQIALDLSEPVQEADAVAADTLYKQQEEIEHLKDDLDAYRTQNQFLNSEIHQVTKLWRSVAEKEKVLLMKCARLQARSCQVESKYLTMLRRLQEASPDLASGEAELVKSLIQEALQWDAKEEAAEALQLNPVREYDDYGFMTIPKYEVEDWKLLAKIQALEIKSNNLLSHTAVEKPLGERWAGMAELSPSAEMKGLIRCGIPVEHRQRVWKWIVTQRLSHHHTANHYESLLRQCERTEHPASRQIELDLPRTLTNNRHFTSPTSQLVPKLRRVLLAFSWQNPAIGYCQGLNRLAAIALLVLEEEESAFWCLVHIVENLMPADYYSNTLIASQVDQRVFKDFLSEKLPRLTAHFEQHRIDVSMITFNWFLVAFVDSLVSDILLRVWDAFLYEGTKVIFRYALAIFKYNEEEILQIHDSLEVYQYLRFFTHMIGDGRKLMSIAFNDMNPFPMKVLRNRRATHREELEAELSELERIKAQYVKEQAEQVAWHLDGAVSEEEEEM</sequence>
<feature type="region of interest" description="Disordered" evidence="4">
    <location>
        <begin position="254"/>
        <end position="295"/>
    </location>
</feature>
<feature type="domain" description="Rab-GAP TBC" evidence="6">
    <location>
        <begin position="637"/>
        <end position="829"/>
    </location>
</feature>
<dbReference type="GO" id="GO:0005829">
    <property type="term" value="C:cytosol"/>
    <property type="evidence" value="ECO:0007669"/>
    <property type="project" value="Ensembl"/>
</dbReference>
<feature type="coiled-coil region" evidence="3">
    <location>
        <begin position="459"/>
        <end position="486"/>
    </location>
</feature>
<dbReference type="InterPro" id="IPR035969">
    <property type="entry name" value="Rab-GAP_TBC_sf"/>
</dbReference>
<dbReference type="AlphaFoldDB" id="A0A674I8Y6"/>
<reference evidence="7" key="2">
    <citation type="submission" date="2025-09" db="UniProtKB">
        <authorList>
            <consortium name="Ensembl"/>
        </authorList>
    </citation>
    <scope>IDENTIFICATION</scope>
</reference>
<dbReference type="InterPro" id="IPR011993">
    <property type="entry name" value="PH-like_dom_sf"/>
</dbReference>
<dbReference type="SMART" id="SM00233">
    <property type="entry name" value="PH"/>
    <property type="match status" value="1"/>
</dbReference>
<dbReference type="FunFam" id="2.30.29.30:FF:000248">
    <property type="entry name" value="TBC1 domain family member 2A isoform X1"/>
    <property type="match status" value="1"/>
</dbReference>
<dbReference type="Gene3D" id="1.10.8.270">
    <property type="entry name" value="putative rabgap domain of human tbc1 domain family member 14 like domains"/>
    <property type="match status" value="1"/>
</dbReference>
<feature type="coiled-coil region" evidence="3">
    <location>
        <begin position="323"/>
        <end position="357"/>
    </location>
</feature>
<evidence type="ECO:0000256" key="4">
    <source>
        <dbReference type="SAM" id="MobiDB-lite"/>
    </source>
</evidence>
<gene>
    <name evidence="7" type="primary">TBC1D2</name>
</gene>
<dbReference type="PROSITE" id="PS50003">
    <property type="entry name" value="PH_DOMAIN"/>
    <property type="match status" value="1"/>
</dbReference>
<dbReference type="FunFam" id="1.10.8.270:FF:000014">
    <property type="entry name" value="Putative TBC1 domain family member 2B"/>
    <property type="match status" value="1"/>
</dbReference>
<dbReference type="GO" id="GO:0031410">
    <property type="term" value="C:cytoplasmic vesicle"/>
    <property type="evidence" value="ECO:0007669"/>
    <property type="project" value="Ensembl"/>
</dbReference>
<dbReference type="Pfam" id="PF00169">
    <property type="entry name" value="PH"/>
    <property type="match status" value="1"/>
</dbReference>
<dbReference type="FunFam" id="1.10.472.80:FF:000018">
    <property type="entry name" value="TBC1 domain family member 2B"/>
    <property type="match status" value="1"/>
</dbReference>
<feature type="compositionally biased region" description="Basic and acidic residues" evidence="4">
    <location>
        <begin position="277"/>
        <end position="289"/>
    </location>
</feature>
<proteinExistence type="predicted"/>
<evidence type="ECO:0000313" key="8">
    <source>
        <dbReference type="Proteomes" id="UP000472274"/>
    </source>
</evidence>
<dbReference type="InParanoid" id="A0A674I8Y6"/>
<accession>A0A674I8Y6</accession>
<feature type="domain" description="PH" evidence="5">
    <location>
        <begin position="59"/>
        <end position="156"/>
    </location>
</feature>
<evidence type="ECO:0000256" key="1">
    <source>
        <dbReference type="ARBA" id="ARBA00022468"/>
    </source>
</evidence>
<organism evidence="7 8">
    <name type="scientific">Terrapene triunguis</name>
    <name type="common">Three-toed box turtle</name>
    <dbReference type="NCBI Taxonomy" id="2587831"/>
    <lineage>
        <taxon>Eukaryota</taxon>
        <taxon>Metazoa</taxon>
        <taxon>Chordata</taxon>
        <taxon>Craniata</taxon>
        <taxon>Vertebrata</taxon>
        <taxon>Euteleostomi</taxon>
        <taxon>Archelosauria</taxon>
        <taxon>Testudinata</taxon>
        <taxon>Testudines</taxon>
        <taxon>Cryptodira</taxon>
        <taxon>Durocryptodira</taxon>
        <taxon>Testudinoidea</taxon>
        <taxon>Emydidae</taxon>
        <taxon>Terrapene</taxon>
    </lineage>
</organism>
<reference evidence="7" key="1">
    <citation type="submission" date="2025-08" db="UniProtKB">
        <authorList>
            <consortium name="Ensembl"/>
        </authorList>
    </citation>
    <scope>IDENTIFICATION</scope>
</reference>
<dbReference type="InterPro" id="IPR001849">
    <property type="entry name" value="PH_domain"/>
</dbReference>
<evidence type="ECO:0000259" key="5">
    <source>
        <dbReference type="PROSITE" id="PS50003"/>
    </source>
</evidence>
<feature type="coiled-coil region" evidence="3">
    <location>
        <begin position="887"/>
        <end position="921"/>
    </location>
</feature>
<dbReference type="PANTHER" id="PTHR47219:SF20">
    <property type="entry name" value="TBC1 DOMAIN FAMILY MEMBER 2B"/>
    <property type="match status" value="1"/>
</dbReference>
<dbReference type="PROSITE" id="PS50086">
    <property type="entry name" value="TBC_RABGAP"/>
    <property type="match status" value="1"/>
</dbReference>
<feature type="coiled-coil region" evidence="3">
    <location>
        <begin position="384"/>
        <end position="432"/>
    </location>
</feature>
<dbReference type="GO" id="GO:0005096">
    <property type="term" value="F:GTPase activator activity"/>
    <property type="evidence" value="ECO:0007669"/>
    <property type="project" value="UniProtKB-KW"/>
</dbReference>
<evidence type="ECO:0000259" key="6">
    <source>
        <dbReference type="PROSITE" id="PS50086"/>
    </source>
</evidence>
<dbReference type="Pfam" id="PF00566">
    <property type="entry name" value="RabGAP-TBC"/>
    <property type="match status" value="1"/>
</dbReference>
<keyword evidence="1" id="KW-0343">GTPase activation</keyword>
<keyword evidence="2 3" id="KW-0175">Coiled coil</keyword>
<dbReference type="SUPFAM" id="SSF50729">
    <property type="entry name" value="PH domain-like"/>
    <property type="match status" value="1"/>
</dbReference>
<dbReference type="Ensembl" id="ENSTMTT00000004438.1">
    <property type="protein sequence ID" value="ENSTMTP00000004289.1"/>
    <property type="gene ID" value="ENSTMTG00000003167.1"/>
</dbReference>
<dbReference type="SMART" id="SM00164">
    <property type="entry name" value="TBC"/>
    <property type="match status" value="1"/>
</dbReference>
<dbReference type="GO" id="GO:0031267">
    <property type="term" value="F:small GTPase binding"/>
    <property type="evidence" value="ECO:0007669"/>
    <property type="project" value="TreeGrafter"/>
</dbReference>
<feature type="region of interest" description="Disordered" evidence="4">
    <location>
        <begin position="1"/>
        <end position="55"/>
    </location>
</feature>
<dbReference type="GO" id="GO:0030054">
    <property type="term" value="C:cell junction"/>
    <property type="evidence" value="ECO:0007669"/>
    <property type="project" value="Ensembl"/>
</dbReference>
<dbReference type="Gene3D" id="1.10.472.80">
    <property type="entry name" value="Ypt/Rab-GAP domain of gyp1p, domain 3"/>
    <property type="match status" value="1"/>
</dbReference>
<dbReference type="GO" id="GO:0045296">
    <property type="term" value="F:cadherin binding"/>
    <property type="evidence" value="ECO:0007669"/>
    <property type="project" value="Ensembl"/>
</dbReference>